<feature type="compositionally biased region" description="Low complexity" evidence="1">
    <location>
        <begin position="12"/>
        <end position="26"/>
    </location>
</feature>
<name>A0A0F4J8S4_9ACTN</name>
<organism evidence="2 3">
    <name type="scientific">Streptomyces katrae</name>
    <dbReference type="NCBI Taxonomy" id="68223"/>
    <lineage>
        <taxon>Bacteria</taxon>
        <taxon>Bacillati</taxon>
        <taxon>Actinomycetota</taxon>
        <taxon>Actinomycetes</taxon>
        <taxon>Kitasatosporales</taxon>
        <taxon>Streptomycetaceae</taxon>
        <taxon>Streptomyces</taxon>
    </lineage>
</organism>
<dbReference type="EMBL" id="JZWV01000537">
    <property type="protein sequence ID" value="KJY30787.1"/>
    <property type="molecule type" value="Genomic_DNA"/>
</dbReference>
<evidence type="ECO:0000313" key="3">
    <source>
        <dbReference type="Proteomes" id="UP000033551"/>
    </source>
</evidence>
<dbReference type="AlphaFoldDB" id="A0A0F4J8S4"/>
<comment type="caution">
    <text evidence="2">The sequence shown here is derived from an EMBL/GenBank/DDBJ whole genome shotgun (WGS) entry which is preliminary data.</text>
</comment>
<protein>
    <submittedName>
        <fullName evidence="2">Uncharacterized protein</fullName>
    </submittedName>
</protein>
<feature type="compositionally biased region" description="Polar residues" evidence="1">
    <location>
        <begin position="52"/>
        <end position="61"/>
    </location>
</feature>
<dbReference type="Proteomes" id="UP000033551">
    <property type="component" value="Unassembled WGS sequence"/>
</dbReference>
<proteinExistence type="predicted"/>
<feature type="region of interest" description="Disordered" evidence="1">
    <location>
        <begin position="1"/>
        <end position="61"/>
    </location>
</feature>
<evidence type="ECO:0000256" key="1">
    <source>
        <dbReference type="SAM" id="MobiDB-lite"/>
    </source>
</evidence>
<keyword evidence="3" id="KW-1185">Reference proteome</keyword>
<sequence length="61" mass="6208">MRQHSGAHSDNAALTASAASTLTIPAARRRPADGRQRGTDSPDEGPAGARPDSSSVESPPI</sequence>
<reference evidence="2 3" key="1">
    <citation type="submission" date="2015-02" db="EMBL/GenBank/DDBJ databases">
        <authorList>
            <person name="Ju K.-S."/>
            <person name="Doroghazi J.R."/>
            <person name="Metcalf W."/>
        </authorList>
    </citation>
    <scope>NUCLEOTIDE SEQUENCE [LARGE SCALE GENOMIC DNA]</scope>
    <source>
        <strain evidence="2 3">NRRL ISP-5550</strain>
    </source>
</reference>
<evidence type="ECO:0000313" key="2">
    <source>
        <dbReference type="EMBL" id="KJY30787.1"/>
    </source>
</evidence>
<gene>
    <name evidence="2" type="ORF">VR44_19525</name>
</gene>
<feature type="compositionally biased region" description="Basic and acidic residues" evidence="1">
    <location>
        <begin position="30"/>
        <end position="40"/>
    </location>
</feature>
<accession>A0A0F4J8S4</accession>